<protein>
    <recommendedName>
        <fullName evidence="7">Tim44-like domain-containing protein</fullName>
    </recommendedName>
</protein>
<dbReference type="InterPro" id="IPR007379">
    <property type="entry name" value="Tim44-like_dom"/>
</dbReference>
<evidence type="ECO:0000313" key="9">
    <source>
        <dbReference type="Proteomes" id="UP000663844"/>
    </source>
</evidence>
<comment type="subcellular location">
    <subcellularLocation>
        <location evidence="1">Mitochondrion inner membrane</location>
    </subcellularLocation>
</comment>
<dbReference type="InterPro" id="IPR032710">
    <property type="entry name" value="NTF2-like_dom_sf"/>
</dbReference>
<comment type="caution">
    <text evidence="8">The sequence shown here is derived from an EMBL/GenBank/DDBJ whole genome shotgun (WGS) entry which is preliminary data.</text>
</comment>
<gene>
    <name evidence="8" type="ORF">OXD698_LOCUS37920</name>
</gene>
<evidence type="ECO:0000259" key="7">
    <source>
        <dbReference type="Pfam" id="PF04280"/>
    </source>
</evidence>
<keyword evidence="5" id="KW-0496">Mitochondrion</keyword>
<dbReference type="Pfam" id="PF04280">
    <property type="entry name" value="Tim44"/>
    <property type="match status" value="1"/>
</dbReference>
<evidence type="ECO:0000256" key="1">
    <source>
        <dbReference type="ARBA" id="ARBA00004273"/>
    </source>
</evidence>
<evidence type="ECO:0000256" key="2">
    <source>
        <dbReference type="ARBA" id="ARBA00009597"/>
    </source>
</evidence>
<dbReference type="InterPro" id="IPR039544">
    <property type="entry name" value="Tim44-like"/>
</dbReference>
<keyword evidence="6" id="KW-0472">Membrane</keyword>
<feature type="non-terminal residue" evidence="8">
    <location>
        <position position="1"/>
    </location>
</feature>
<evidence type="ECO:0000256" key="6">
    <source>
        <dbReference type="ARBA" id="ARBA00023136"/>
    </source>
</evidence>
<dbReference type="GO" id="GO:0051087">
    <property type="term" value="F:protein-folding chaperone binding"/>
    <property type="evidence" value="ECO:0007669"/>
    <property type="project" value="TreeGrafter"/>
</dbReference>
<keyword evidence="3" id="KW-0999">Mitochondrion inner membrane</keyword>
<dbReference type="EMBL" id="CAJOAZ010006892">
    <property type="protein sequence ID" value="CAF4148122.1"/>
    <property type="molecule type" value="Genomic_DNA"/>
</dbReference>
<accession>A0A819Y207</accession>
<evidence type="ECO:0000256" key="5">
    <source>
        <dbReference type="ARBA" id="ARBA00023128"/>
    </source>
</evidence>
<name>A0A819Y207_9BILA</name>
<dbReference type="PANTHER" id="PTHR10721">
    <property type="entry name" value="MITOCHONDRIAL IMPORT INNER MEMBRANE TRANSLOCASE SUBUNIT TIM44"/>
    <property type="match status" value="1"/>
</dbReference>
<comment type="similarity">
    <text evidence="2">Belongs to the Tim44 family.</text>
</comment>
<evidence type="ECO:0000256" key="4">
    <source>
        <dbReference type="ARBA" id="ARBA00022946"/>
    </source>
</evidence>
<dbReference type="Gene3D" id="3.10.450.240">
    <property type="match status" value="1"/>
</dbReference>
<evidence type="ECO:0000256" key="3">
    <source>
        <dbReference type="ARBA" id="ARBA00022792"/>
    </source>
</evidence>
<dbReference type="GO" id="GO:0030150">
    <property type="term" value="P:protein import into mitochondrial matrix"/>
    <property type="evidence" value="ECO:0007669"/>
    <property type="project" value="TreeGrafter"/>
</dbReference>
<dbReference type="PANTHER" id="PTHR10721:SF1">
    <property type="entry name" value="MITOCHONDRIAL IMPORT INNER MEMBRANE TRANSLOCASE SUBUNIT TIM44"/>
    <property type="match status" value="1"/>
</dbReference>
<proteinExistence type="inferred from homology"/>
<dbReference type="SUPFAM" id="SSF54427">
    <property type="entry name" value="NTF2-like"/>
    <property type="match status" value="1"/>
</dbReference>
<reference evidence="8" key="1">
    <citation type="submission" date="2021-02" db="EMBL/GenBank/DDBJ databases">
        <authorList>
            <person name="Nowell W R."/>
        </authorList>
    </citation>
    <scope>NUCLEOTIDE SEQUENCE</scope>
</reference>
<organism evidence="8 9">
    <name type="scientific">Adineta steineri</name>
    <dbReference type="NCBI Taxonomy" id="433720"/>
    <lineage>
        <taxon>Eukaryota</taxon>
        <taxon>Metazoa</taxon>
        <taxon>Spiralia</taxon>
        <taxon>Gnathifera</taxon>
        <taxon>Rotifera</taxon>
        <taxon>Eurotatoria</taxon>
        <taxon>Bdelloidea</taxon>
        <taxon>Adinetida</taxon>
        <taxon>Adinetidae</taxon>
        <taxon>Adineta</taxon>
    </lineage>
</organism>
<dbReference type="GO" id="GO:0005743">
    <property type="term" value="C:mitochondrial inner membrane"/>
    <property type="evidence" value="ECO:0007669"/>
    <property type="project" value="UniProtKB-SubCell"/>
</dbReference>
<dbReference type="Proteomes" id="UP000663844">
    <property type="component" value="Unassembled WGS sequence"/>
</dbReference>
<feature type="domain" description="Tim44-like" evidence="7">
    <location>
        <begin position="5"/>
        <end position="58"/>
    </location>
</feature>
<dbReference type="AlphaFoldDB" id="A0A819Y207"/>
<keyword evidence="4" id="KW-0809">Transit peptide</keyword>
<sequence>QSETSEALTEICRVDPTFDVAQFLRVVQYDIIPNIFESLARGELEILRDWCTEAVCVSLNIKKI</sequence>
<evidence type="ECO:0000313" key="8">
    <source>
        <dbReference type="EMBL" id="CAF4148122.1"/>
    </source>
</evidence>